<dbReference type="GO" id="GO:0005634">
    <property type="term" value="C:nucleus"/>
    <property type="evidence" value="ECO:0007669"/>
    <property type="project" value="EnsemblFungi"/>
</dbReference>
<dbReference type="GeneID" id="30029551"/>
<keyword evidence="9" id="KW-0460">Magnesium</keyword>
<comment type="caution">
    <text evidence="11">The sequence shown here is derived from an EMBL/GenBank/DDBJ whole genome shotgun (WGS) entry which is preliminary data.</text>
</comment>
<dbReference type="GO" id="GO:0005524">
    <property type="term" value="F:ATP binding"/>
    <property type="evidence" value="ECO:0007669"/>
    <property type="project" value="UniProtKB-UniRule"/>
</dbReference>
<dbReference type="PROSITE" id="PS00107">
    <property type="entry name" value="PROTEIN_KINASE_ATP"/>
    <property type="match status" value="1"/>
</dbReference>
<dbReference type="STRING" id="869754.A0A1A0HH56"/>
<dbReference type="InterPro" id="IPR000719">
    <property type="entry name" value="Prot_kinase_dom"/>
</dbReference>
<dbReference type="InterPro" id="IPR011009">
    <property type="entry name" value="Kinase-like_dom_sf"/>
</dbReference>
<name>A0A1A0HH56_9ASCO</name>
<comment type="similarity">
    <text evidence="9">Belongs to the protein kinase superfamily. Ser/Thr protein kinase family. MAP kinase subfamily.</text>
</comment>
<dbReference type="InterPro" id="IPR008271">
    <property type="entry name" value="Ser/Thr_kinase_AS"/>
</dbReference>
<comment type="catalytic activity">
    <reaction evidence="9">
        <text>L-threonyl-[protein] + ATP = O-phospho-L-threonyl-[protein] + ADP + H(+)</text>
        <dbReference type="Rhea" id="RHEA:46608"/>
        <dbReference type="Rhea" id="RHEA-COMP:11060"/>
        <dbReference type="Rhea" id="RHEA-COMP:11605"/>
        <dbReference type="ChEBI" id="CHEBI:15378"/>
        <dbReference type="ChEBI" id="CHEBI:30013"/>
        <dbReference type="ChEBI" id="CHEBI:30616"/>
        <dbReference type="ChEBI" id="CHEBI:61977"/>
        <dbReference type="ChEBI" id="CHEBI:456216"/>
        <dbReference type="EC" id="2.7.11.24"/>
    </reaction>
</comment>
<evidence type="ECO:0000256" key="8">
    <source>
        <dbReference type="RuleBase" id="RU000304"/>
    </source>
</evidence>
<dbReference type="GO" id="GO:0071507">
    <property type="term" value="P:pheromone response MAPK cascade"/>
    <property type="evidence" value="ECO:0007669"/>
    <property type="project" value="EnsemblFungi"/>
</dbReference>
<dbReference type="Pfam" id="PF00069">
    <property type="entry name" value="Pkinase"/>
    <property type="match status" value="1"/>
</dbReference>
<reference evidence="11 12" key="1">
    <citation type="submission" date="2016-05" db="EMBL/GenBank/DDBJ databases">
        <title>Comparative genomics of biotechnologically important yeasts.</title>
        <authorList>
            <consortium name="DOE Joint Genome Institute"/>
            <person name="Riley R."/>
            <person name="Haridas S."/>
            <person name="Wolfe K.H."/>
            <person name="Lopes M.R."/>
            <person name="Hittinger C.T."/>
            <person name="Goker M."/>
            <person name="Salamov A."/>
            <person name="Wisecaver J."/>
            <person name="Long T.M."/>
            <person name="Aerts A.L."/>
            <person name="Barry K."/>
            <person name="Choi C."/>
            <person name="Clum A."/>
            <person name="Coughlan A.Y."/>
            <person name="Deshpande S."/>
            <person name="Douglass A.P."/>
            <person name="Hanson S.J."/>
            <person name="Klenk H.-P."/>
            <person name="LaButti K."/>
            <person name="Lapidus A."/>
            <person name="Lindquist E."/>
            <person name="Lipzen A."/>
            <person name="Meier-kolthoff J.P."/>
            <person name="Ohm R.A."/>
            <person name="Otillar R.P."/>
            <person name="Pangilinan J."/>
            <person name="Peng Y."/>
            <person name="Rokas A."/>
            <person name="Rosa C.A."/>
            <person name="Scheuner C."/>
            <person name="Sibirny A.A."/>
            <person name="Slot J.C."/>
            <person name="Stielow J.B."/>
            <person name="Sun H."/>
            <person name="Kurtzman C.P."/>
            <person name="Blackwell M."/>
            <person name="Grigoriev I.V."/>
            <person name="Jeffries T.W."/>
        </authorList>
    </citation>
    <scope>NUCLEOTIDE SEQUENCE [LARGE SCALE GENOMIC DNA]</scope>
    <source>
        <strain evidence="11 12">NRRL YB-4993</strain>
    </source>
</reference>
<dbReference type="Gene3D" id="3.30.200.20">
    <property type="entry name" value="Phosphorylase Kinase, domain 1"/>
    <property type="match status" value="1"/>
</dbReference>
<dbReference type="GO" id="GO:0043409">
    <property type="term" value="P:negative regulation of MAPK cascade"/>
    <property type="evidence" value="ECO:0007669"/>
    <property type="project" value="EnsemblFungi"/>
</dbReference>
<dbReference type="SUPFAM" id="SSF56112">
    <property type="entry name" value="Protein kinase-like (PK-like)"/>
    <property type="match status" value="1"/>
</dbReference>
<dbReference type="GO" id="GO:0042802">
    <property type="term" value="F:identical protein binding"/>
    <property type="evidence" value="ECO:0007669"/>
    <property type="project" value="EnsemblFungi"/>
</dbReference>
<keyword evidence="5 9" id="KW-0418">Kinase</keyword>
<evidence type="ECO:0000256" key="5">
    <source>
        <dbReference type="ARBA" id="ARBA00022777"/>
    </source>
</evidence>
<evidence type="ECO:0000313" key="12">
    <source>
        <dbReference type="Proteomes" id="UP000092555"/>
    </source>
</evidence>
<evidence type="ECO:0000256" key="2">
    <source>
        <dbReference type="ARBA" id="ARBA00022527"/>
    </source>
</evidence>
<dbReference type="InterPro" id="IPR050117">
    <property type="entry name" value="MAPK"/>
</dbReference>
<feature type="domain" description="Protein kinase" evidence="10">
    <location>
        <begin position="14"/>
        <end position="316"/>
    </location>
</feature>
<dbReference type="RefSeq" id="XP_018713693.1">
    <property type="nucleotide sequence ID" value="XM_018856575.1"/>
</dbReference>
<gene>
    <name evidence="11" type="ORF">METBIDRAFT_35147</name>
</gene>
<evidence type="ECO:0000256" key="7">
    <source>
        <dbReference type="PROSITE-ProRule" id="PRU10141"/>
    </source>
</evidence>
<evidence type="ECO:0000256" key="4">
    <source>
        <dbReference type="ARBA" id="ARBA00022741"/>
    </source>
</evidence>
<dbReference type="EMBL" id="LXTC01000001">
    <property type="protein sequence ID" value="OBA23212.1"/>
    <property type="molecule type" value="Genomic_DNA"/>
</dbReference>
<dbReference type="PROSITE" id="PS50011">
    <property type="entry name" value="PROTEIN_KINASE_DOM"/>
    <property type="match status" value="1"/>
</dbReference>
<keyword evidence="12" id="KW-1185">Reference proteome</keyword>
<protein>
    <recommendedName>
        <fullName evidence="1 9">Mitogen-activated protein kinase</fullName>
        <ecNumber evidence="1 9">2.7.11.24</ecNumber>
    </recommendedName>
</protein>
<comment type="cofactor">
    <cofactor evidence="9">
        <name>Mg(2+)</name>
        <dbReference type="ChEBI" id="CHEBI:18420"/>
    </cofactor>
</comment>
<feature type="binding site" evidence="7">
    <location>
        <position position="44"/>
    </location>
    <ligand>
        <name>ATP</name>
        <dbReference type="ChEBI" id="CHEBI:30616"/>
    </ligand>
</feature>
<evidence type="ECO:0000256" key="6">
    <source>
        <dbReference type="ARBA" id="ARBA00022840"/>
    </source>
</evidence>
<dbReference type="GO" id="GO:0046827">
    <property type="term" value="P:positive regulation of protein export from nucleus"/>
    <property type="evidence" value="ECO:0007669"/>
    <property type="project" value="EnsemblFungi"/>
</dbReference>
<evidence type="ECO:0000256" key="9">
    <source>
        <dbReference type="RuleBase" id="RU361165"/>
    </source>
</evidence>
<proteinExistence type="inferred from homology"/>
<dbReference type="AlphaFoldDB" id="A0A1A0HH56"/>
<evidence type="ECO:0000313" key="11">
    <source>
        <dbReference type="EMBL" id="OBA23212.1"/>
    </source>
</evidence>
<dbReference type="PROSITE" id="PS01351">
    <property type="entry name" value="MAPK"/>
    <property type="match status" value="1"/>
</dbReference>
<evidence type="ECO:0000259" key="10">
    <source>
        <dbReference type="PROSITE" id="PS50011"/>
    </source>
</evidence>
<organism evidence="11 12">
    <name type="scientific">Metschnikowia bicuspidata var. bicuspidata NRRL YB-4993</name>
    <dbReference type="NCBI Taxonomy" id="869754"/>
    <lineage>
        <taxon>Eukaryota</taxon>
        <taxon>Fungi</taxon>
        <taxon>Dikarya</taxon>
        <taxon>Ascomycota</taxon>
        <taxon>Saccharomycotina</taxon>
        <taxon>Pichiomycetes</taxon>
        <taxon>Metschnikowiaceae</taxon>
        <taxon>Metschnikowia</taxon>
    </lineage>
</organism>
<dbReference type="EC" id="2.7.11.24" evidence="1 9"/>
<dbReference type="PANTHER" id="PTHR24055">
    <property type="entry name" value="MITOGEN-ACTIVATED PROTEIN KINASE"/>
    <property type="match status" value="1"/>
</dbReference>
<dbReference type="Gene3D" id="1.10.510.10">
    <property type="entry name" value="Transferase(Phosphotransferase) domain 1"/>
    <property type="match status" value="1"/>
</dbReference>
<dbReference type="GO" id="GO:0001403">
    <property type="term" value="P:invasive growth in response to glucose limitation"/>
    <property type="evidence" value="ECO:0007669"/>
    <property type="project" value="EnsemblFungi"/>
</dbReference>
<dbReference type="InterPro" id="IPR017441">
    <property type="entry name" value="Protein_kinase_ATP_BS"/>
</dbReference>
<keyword evidence="3 9" id="KW-0808">Transferase</keyword>
<keyword evidence="4 7" id="KW-0547">Nucleotide-binding</keyword>
<dbReference type="FunFam" id="1.10.510.10:FF:000098">
    <property type="entry name" value="Mitogen-activated protein kinase 1"/>
    <property type="match status" value="1"/>
</dbReference>
<dbReference type="InterPro" id="IPR003527">
    <property type="entry name" value="MAP_kinase_CS"/>
</dbReference>
<comment type="activity regulation">
    <text evidence="9">Activated by threonine and tyrosine phosphorylation.</text>
</comment>
<dbReference type="PROSITE" id="PS00108">
    <property type="entry name" value="PROTEIN_KINASE_ST"/>
    <property type="match status" value="1"/>
</dbReference>
<accession>A0A1A0HH56</accession>
<dbReference type="GO" id="GO:0004707">
    <property type="term" value="F:MAP kinase activity"/>
    <property type="evidence" value="ECO:0007669"/>
    <property type="project" value="UniProtKB-EC"/>
</dbReference>
<dbReference type="SMART" id="SM00220">
    <property type="entry name" value="S_TKc"/>
    <property type="match status" value="1"/>
</dbReference>
<keyword evidence="6 7" id="KW-0067">ATP-binding</keyword>
<dbReference type="Proteomes" id="UP000092555">
    <property type="component" value="Unassembled WGS sequence"/>
</dbReference>
<dbReference type="GO" id="GO:0005737">
    <property type="term" value="C:cytoplasm"/>
    <property type="evidence" value="ECO:0007669"/>
    <property type="project" value="EnsemblFungi"/>
</dbReference>
<evidence type="ECO:0000256" key="1">
    <source>
        <dbReference type="ARBA" id="ARBA00012411"/>
    </source>
</evidence>
<dbReference type="OrthoDB" id="192887at2759"/>
<dbReference type="GO" id="GO:0010526">
    <property type="term" value="P:transposable element silencing"/>
    <property type="evidence" value="ECO:0007669"/>
    <property type="project" value="EnsemblFungi"/>
</dbReference>
<sequence>MSSRKVVFNISRSYETKQVLGEGAYGVVASAVHKPTGLTVAIKKIEPFSKTIVCLRTIRELHLLNFFRNHENIIGFYDVQRPKDFESFNEVYLIQEYMPTDLHKLNHSLDILDKHIQYFIYQILRGLKTIHSANVIHRDLKPLNVLVNYNCDVKICDFGLARIMGSTMLPLESKLTEYVATRWYRAPEIMLLQSMYTTAVDLWSVGCMMAELYLGYPLFPGKDYKHQLLLIFQYLGTPEGEDLECVKLPRARDYIQLLPRQRAVDVFLYFHNHPRRIQRFGTATINPLGLDLMTRLLTFDPEKRITASEALKHPYLEQYHDPSDEPITKVKLEPDYLDQKSKSDLSIDALKTYLYDAILEMTRSRLK</sequence>
<evidence type="ECO:0000256" key="3">
    <source>
        <dbReference type="ARBA" id="ARBA00022679"/>
    </source>
</evidence>
<keyword evidence="2 8" id="KW-0723">Serine/threonine-protein kinase</keyword>
<dbReference type="GO" id="GO:0043332">
    <property type="term" value="C:mating projection tip"/>
    <property type="evidence" value="ECO:0007669"/>
    <property type="project" value="EnsemblFungi"/>
</dbReference>